<dbReference type="SUPFAM" id="SSF51735">
    <property type="entry name" value="NAD(P)-binding Rossmann-fold domains"/>
    <property type="match status" value="1"/>
</dbReference>
<dbReference type="EMBL" id="KV441549">
    <property type="protein sequence ID" value="OAG09870.1"/>
    <property type="molecule type" value="Genomic_DNA"/>
</dbReference>
<proteinExistence type="predicted"/>
<dbReference type="Gene3D" id="3.40.50.720">
    <property type="entry name" value="NAD(P)-binding Rossmann-like Domain"/>
    <property type="match status" value="1"/>
</dbReference>
<dbReference type="Proteomes" id="UP000077069">
    <property type="component" value="Unassembled WGS sequence"/>
</dbReference>
<accession>A0A177CSK8</accession>
<reference evidence="1 2" key="1">
    <citation type="submission" date="2016-05" db="EMBL/GenBank/DDBJ databases">
        <title>Comparative analysis of secretome profiles of manganese(II)-oxidizing ascomycete fungi.</title>
        <authorList>
            <consortium name="DOE Joint Genome Institute"/>
            <person name="Zeiner C.A."/>
            <person name="Purvine S.O."/>
            <person name="Zink E.M."/>
            <person name="Wu S."/>
            <person name="Pasa-Tolic L."/>
            <person name="Chaput D.L."/>
            <person name="Haridas S."/>
            <person name="Grigoriev I.V."/>
            <person name="Santelli C.M."/>
            <person name="Hansel C.M."/>
        </authorList>
    </citation>
    <scope>NUCLEOTIDE SEQUENCE [LARGE SCALE GENOMIC DNA]</scope>
    <source>
        <strain evidence="1 2">AP3s5-JAC2a</strain>
    </source>
</reference>
<dbReference type="PANTHER" id="PTHR45458:SF3">
    <property type="entry name" value="CHAIN DEHYDROGENASE (ATSC), PUTATIVE-RELATED"/>
    <property type="match status" value="1"/>
</dbReference>
<dbReference type="InterPro" id="IPR036291">
    <property type="entry name" value="NAD(P)-bd_dom_sf"/>
</dbReference>
<organism evidence="1 2">
    <name type="scientific">Paraphaeosphaeria sporulosa</name>
    <dbReference type="NCBI Taxonomy" id="1460663"/>
    <lineage>
        <taxon>Eukaryota</taxon>
        <taxon>Fungi</taxon>
        <taxon>Dikarya</taxon>
        <taxon>Ascomycota</taxon>
        <taxon>Pezizomycotina</taxon>
        <taxon>Dothideomycetes</taxon>
        <taxon>Pleosporomycetidae</taxon>
        <taxon>Pleosporales</taxon>
        <taxon>Massarineae</taxon>
        <taxon>Didymosphaeriaceae</taxon>
        <taxon>Paraphaeosphaeria</taxon>
    </lineage>
</organism>
<dbReference type="PANTHER" id="PTHR45458">
    <property type="entry name" value="SHORT-CHAIN DEHYDROGENASE/REDUCTASE SDR"/>
    <property type="match status" value="1"/>
</dbReference>
<sequence length="268" mass="28951">MVSWAITGATRGIGLGFVKHLSMDSKNQVFALIRSLGTARPLMELAAQRKNIHVIITDISDPTKLDEAAAEVSKVTDGSLDVLILNAGSAGPDTAVLPPSAFHGKKEALDLEIGESIKNNLLSNIYTINSFLHLIRNGAEKKIVFISSQSGNLDFTRMTGFSTLLGYSVSKAGMNMAMTKFASELAPEGIKTLSLSPGWVNTDAAKAVTGDPEIRKFMLNMFHKVDPKVEGPAPIEEAVSNMLRVIGKLNEADSGKFLTHYGDEEQWF</sequence>
<dbReference type="OrthoDB" id="7289984at2759"/>
<dbReference type="GeneID" id="28758774"/>
<dbReference type="InterPro" id="IPR052184">
    <property type="entry name" value="SDR_enzymes"/>
</dbReference>
<dbReference type="GO" id="GO:0016616">
    <property type="term" value="F:oxidoreductase activity, acting on the CH-OH group of donors, NAD or NADP as acceptor"/>
    <property type="evidence" value="ECO:0007669"/>
    <property type="project" value="TreeGrafter"/>
</dbReference>
<evidence type="ECO:0000313" key="1">
    <source>
        <dbReference type="EMBL" id="OAG09870.1"/>
    </source>
</evidence>
<dbReference type="RefSeq" id="XP_018040235.1">
    <property type="nucleotide sequence ID" value="XM_018175288.1"/>
</dbReference>
<dbReference type="CDD" id="cd05325">
    <property type="entry name" value="carb_red_sniffer_like_SDR_c"/>
    <property type="match status" value="1"/>
</dbReference>
<dbReference type="InterPro" id="IPR002347">
    <property type="entry name" value="SDR_fam"/>
</dbReference>
<name>A0A177CSK8_9PLEO</name>
<dbReference type="AlphaFoldDB" id="A0A177CSK8"/>
<dbReference type="InParanoid" id="A0A177CSK8"/>
<gene>
    <name evidence="1" type="ORF">CC84DRAFT_1111602</name>
</gene>
<dbReference type="PRINTS" id="PR00081">
    <property type="entry name" value="GDHRDH"/>
</dbReference>
<dbReference type="Pfam" id="PF00106">
    <property type="entry name" value="adh_short"/>
    <property type="match status" value="1"/>
</dbReference>
<keyword evidence="2" id="KW-1185">Reference proteome</keyword>
<protein>
    <submittedName>
        <fullName evidence="1">NAD(P)-binding protein</fullName>
    </submittedName>
</protein>
<evidence type="ECO:0000313" key="2">
    <source>
        <dbReference type="Proteomes" id="UP000077069"/>
    </source>
</evidence>